<dbReference type="GO" id="GO:0046921">
    <property type="term" value="F:alpha-(1-&gt;6)-fucosyltransferase activity"/>
    <property type="evidence" value="ECO:0007669"/>
    <property type="project" value="TreeGrafter"/>
</dbReference>
<dbReference type="Gene3D" id="1.10.287.1060">
    <property type="entry name" value="ESAT-6-like"/>
    <property type="match status" value="1"/>
</dbReference>
<keyword evidence="7" id="KW-1185">Reference proteome</keyword>
<evidence type="ECO:0000256" key="1">
    <source>
        <dbReference type="ARBA" id="ARBA00022676"/>
    </source>
</evidence>
<evidence type="ECO:0000256" key="3">
    <source>
        <dbReference type="PROSITE-ProRule" id="PRU00992"/>
    </source>
</evidence>
<keyword evidence="4" id="KW-0175">Coiled coil</keyword>
<feature type="coiled-coil region" evidence="4">
    <location>
        <begin position="21"/>
        <end position="62"/>
    </location>
</feature>
<dbReference type="PANTHER" id="PTHR13132:SF29">
    <property type="entry name" value="ALPHA-(1,6)-FUCOSYLTRANSFERASE"/>
    <property type="match status" value="1"/>
</dbReference>
<feature type="domain" description="GT23" evidence="5">
    <location>
        <begin position="162"/>
        <end position="320"/>
    </location>
</feature>
<dbReference type="OrthoDB" id="2014825at2759"/>
<proteinExistence type="inferred from homology"/>
<keyword evidence="2 3" id="KW-0808">Transferase</keyword>
<keyword evidence="1 3" id="KW-0328">Glycosyltransferase</keyword>
<dbReference type="AlphaFoldDB" id="A0A6G0W990"/>
<dbReference type="PANTHER" id="PTHR13132">
    <property type="entry name" value="ALPHA- 1,6 -FUCOSYLTRANSFERASE"/>
    <property type="match status" value="1"/>
</dbReference>
<organism evidence="6 7">
    <name type="scientific">Aphis craccivora</name>
    <name type="common">Cowpea aphid</name>
    <dbReference type="NCBI Taxonomy" id="307492"/>
    <lineage>
        <taxon>Eukaryota</taxon>
        <taxon>Metazoa</taxon>
        <taxon>Ecdysozoa</taxon>
        <taxon>Arthropoda</taxon>
        <taxon>Hexapoda</taxon>
        <taxon>Insecta</taxon>
        <taxon>Pterygota</taxon>
        <taxon>Neoptera</taxon>
        <taxon>Paraneoptera</taxon>
        <taxon>Hemiptera</taxon>
        <taxon>Sternorrhyncha</taxon>
        <taxon>Aphidomorpha</taxon>
        <taxon>Aphidoidea</taxon>
        <taxon>Aphididae</taxon>
        <taxon>Aphidini</taxon>
        <taxon>Aphis</taxon>
        <taxon>Aphis</taxon>
    </lineage>
</organism>
<comment type="caution">
    <text evidence="6">The sequence shown here is derived from an EMBL/GenBank/DDBJ whole genome shotgun (WGS) entry which is preliminary data.</text>
</comment>
<evidence type="ECO:0000256" key="2">
    <source>
        <dbReference type="ARBA" id="ARBA00022679"/>
    </source>
</evidence>
<dbReference type="Pfam" id="PF19745">
    <property type="entry name" value="FUT8_N_cat"/>
    <property type="match status" value="1"/>
</dbReference>
<comment type="similarity">
    <text evidence="3">Belongs to the glycosyltransferase 23 family.</text>
</comment>
<dbReference type="GO" id="GO:0006487">
    <property type="term" value="P:protein N-linked glycosylation"/>
    <property type="evidence" value="ECO:0007669"/>
    <property type="project" value="TreeGrafter"/>
</dbReference>
<evidence type="ECO:0000256" key="4">
    <source>
        <dbReference type="SAM" id="Coils"/>
    </source>
</evidence>
<dbReference type="EMBL" id="VUJU01009009">
    <property type="protein sequence ID" value="KAF0723096.1"/>
    <property type="molecule type" value="Genomic_DNA"/>
</dbReference>
<evidence type="ECO:0000313" key="6">
    <source>
        <dbReference type="EMBL" id="KAF0723096.1"/>
    </source>
</evidence>
<dbReference type="InterPro" id="IPR045573">
    <property type="entry name" value="Fut8_N_cat"/>
</dbReference>
<protein>
    <submittedName>
        <fullName evidence="6">Alpha-1,6-fucosyltransferase-like</fullName>
    </submittedName>
</protein>
<comment type="caution">
    <text evidence="3">Lacks conserved residue(s) required for the propagation of feature annotation.</text>
</comment>
<dbReference type="InterPro" id="IPR027350">
    <property type="entry name" value="GT23_dom"/>
</dbReference>
<name>A0A6G0W990_APHCR</name>
<dbReference type="PROSITE" id="PS51659">
    <property type="entry name" value="GT23"/>
    <property type="match status" value="1"/>
</dbReference>
<sequence length="320" mass="37607">MKCLKWSQDDDSHIEINNQRLTKCIETLEKLQLTNEKLNAELAKLNEKIKIQQSKKKLKDNEQIAPSKEYEVLRRRIFSNTKEFWYYVNSGLDSLVRSTMSVKHIHNLKNMVGEHYRSLLKDVSNLAEVDNYSTWRQQESESLSNLVQNRLEELQNPPNWFTAKQLLCKLEKNCGFGCQLHHVVYCLIVAYSTQRKLVVDINYKHIDYKHWKYGNIWQEVFLPLGESNTLLENVSIHKWPGNQDSQIIHLPPIDGISPKPYLLPQIIPDDLAERLTVLHGDPIVWWIGQILKYLLRPRESTNYLLDDYAKKLKFQKPIVG</sequence>
<evidence type="ECO:0000259" key="5">
    <source>
        <dbReference type="PROSITE" id="PS51659"/>
    </source>
</evidence>
<accession>A0A6G0W990</accession>
<gene>
    <name evidence="6" type="ORF">FWK35_00031177</name>
</gene>
<reference evidence="6 7" key="1">
    <citation type="submission" date="2019-08" db="EMBL/GenBank/DDBJ databases">
        <title>Whole genome of Aphis craccivora.</title>
        <authorList>
            <person name="Voronova N.V."/>
            <person name="Shulinski R.S."/>
            <person name="Bandarenka Y.V."/>
            <person name="Zhorov D.G."/>
            <person name="Warner D."/>
        </authorList>
    </citation>
    <scope>NUCLEOTIDE SEQUENCE [LARGE SCALE GENOMIC DNA]</scope>
    <source>
        <strain evidence="6">180601</strain>
        <tissue evidence="6">Whole Body</tissue>
    </source>
</reference>
<evidence type="ECO:0000313" key="7">
    <source>
        <dbReference type="Proteomes" id="UP000478052"/>
    </source>
</evidence>
<dbReference type="Proteomes" id="UP000478052">
    <property type="component" value="Unassembled WGS sequence"/>
</dbReference>